<gene>
    <name evidence="6" type="ORF">LCGC14_1029580</name>
</gene>
<dbReference type="HAMAP" id="MF_01080">
    <property type="entry name" value="TruB_bact"/>
    <property type="match status" value="1"/>
</dbReference>
<evidence type="ECO:0000256" key="1">
    <source>
        <dbReference type="ARBA" id="ARBA00012787"/>
    </source>
</evidence>
<organism evidence="6">
    <name type="scientific">marine sediment metagenome</name>
    <dbReference type="NCBI Taxonomy" id="412755"/>
    <lineage>
        <taxon>unclassified sequences</taxon>
        <taxon>metagenomes</taxon>
        <taxon>ecological metagenomes</taxon>
    </lineage>
</organism>
<dbReference type="GO" id="GO:0003723">
    <property type="term" value="F:RNA binding"/>
    <property type="evidence" value="ECO:0007669"/>
    <property type="project" value="InterPro"/>
</dbReference>
<dbReference type="PANTHER" id="PTHR13767">
    <property type="entry name" value="TRNA-PSEUDOURIDINE SYNTHASE"/>
    <property type="match status" value="1"/>
</dbReference>
<dbReference type="Pfam" id="PF16198">
    <property type="entry name" value="TruB_C_2"/>
    <property type="match status" value="1"/>
</dbReference>
<dbReference type="SUPFAM" id="SSF55120">
    <property type="entry name" value="Pseudouridine synthase"/>
    <property type="match status" value="1"/>
</dbReference>
<dbReference type="InterPro" id="IPR020103">
    <property type="entry name" value="PsdUridine_synth_cat_dom_sf"/>
</dbReference>
<dbReference type="CDD" id="cd02573">
    <property type="entry name" value="PseudoU_synth_EcTruB"/>
    <property type="match status" value="1"/>
</dbReference>
<keyword evidence="3" id="KW-0413">Isomerase</keyword>
<dbReference type="NCBIfam" id="TIGR00431">
    <property type="entry name" value="TruB"/>
    <property type="match status" value="1"/>
</dbReference>
<evidence type="ECO:0000259" key="5">
    <source>
        <dbReference type="Pfam" id="PF16198"/>
    </source>
</evidence>
<dbReference type="InterPro" id="IPR002501">
    <property type="entry name" value="PsdUridine_synth_N"/>
</dbReference>
<dbReference type="Gene3D" id="3.30.2350.10">
    <property type="entry name" value="Pseudouridine synthase"/>
    <property type="match status" value="1"/>
</dbReference>
<reference evidence="6" key="1">
    <citation type="journal article" date="2015" name="Nature">
        <title>Complex archaea that bridge the gap between prokaryotes and eukaryotes.</title>
        <authorList>
            <person name="Spang A."/>
            <person name="Saw J.H."/>
            <person name="Jorgensen S.L."/>
            <person name="Zaremba-Niedzwiedzka K."/>
            <person name="Martijn J."/>
            <person name="Lind A.E."/>
            <person name="van Eijk R."/>
            <person name="Schleper C."/>
            <person name="Guy L."/>
            <person name="Ettema T.J."/>
        </authorList>
    </citation>
    <scope>NUCLEOTIDE SEQUENCE</scope>
</reference>
<accession>A0A0F9MZJ5</accession>
<dbReference type="EC" id="5.4.99.25" evidence="1"/>
<protein>
    <recommendedName>
        <fullName evidence="1">tRNA pseudouridine(55) synthase</fullName>
        <ecNumber evidence="1">5.4.99.25</ecNumber>
    </recommendedName>
</protein>
<keyword evidence="2" id="KW-0819">tRNA processing</keyword>
<sequence>MDGVLLVNKPPEITSYKVVEKIKRHFGLKKVGHGGTLDPFATGLLVILIGKATRISRFFLDDDKSYEGTMVLGQTTDTYDVKGKILSSMSAEHVSAETIKDATKNFIGEISQTPPIFSAIKVNGRKAYELARKDQDVQLKPRNVSVYELSIKDISIGKHPKIRFQTRVSKGTYIRSLAHDIGESLKVGAYLEELHRTASGLFKVDAAHDLSEILAWDNKKLGRKIINMCDALDFPSIEIKDESSVTKVKNGHGLSYSEFEKPIAKSRRVKIISMSGECLALHRLEDEGTKAEVVF</sequence>
<evidence type="ECO:0000256" key="3">
    <source>
        <dbReference type="ARBA" id="ARBA00023235"/>
    </source>
</evidence>
<dbReference type="GO" id="GO:1990481">
    <property type="term" value="P:mRNA pseudouridine synthesis"/>
    <property type="evidence" value="ECO:0007669"/>
    <property type="project" value="TreeGrafter"/>
</dbReference>
<dbReference type="InterPro" id="IPR032819">
    <property type="entry name" value="TruB_C"/>
</dbReference>
<dbReference type="InterPro" id="IPR014780">
    <property type="entry name" value="tRNA_psdUridine_synth_TruB"/>
</dbReference>
<proteinExistence type="inferred from homology"/>
<dbReference type="AlphaFoldDB" id="A0A0F9MZJ5"/>
<dbReference type="PANTHER" id="PTHR13767:SF2">
    <property type="entry name" value="PSEUDOURIDYLATE SYNTHASE TRUB1"/>
    <property type="match status" value="1"/>
</dbReference>
<evidence type="ECO:0000259" key="4">
    <source>
        <dbReference type="Pfam" id="PF01509"/>
    </source>
</evidence>
<dbReference type="GO" id="GO:0160148">
    <property type="term" value="F:tRNA pseudouridine(55) synthase activity"/>
    <property type="evidence" value="ECO:0007669"/>
    <property type="project" value="UniProtKB-EC"/>
</dbReference>
<evidence type="ECO:0000313" key="6">
    <source>
        <dbReference type="EMBL" id="KKN11134.1"/>
    </source>
</evidence>
<dbReference type="Pfam" id="PF01509">
    <property type="entry name" value="TruB_N"/>
    <property type="match status" value="1"/>
</dbReference>
<name>A0A0F9MZJ5_9ZZZZ</name>
<evidence type="ECO:0000256" key="2">
    <source>
        <dbReference type="ARBA" id="ARBA00022694"/>
    </source>
</evidence>
<comment type="caution">
    <text evidence="6">The sequence shown here is derived from an EMBL/GenBank/DDBJ whole genome shotgun (WGS) entry which is preliminary data.</text>
</comment>
<dbReference type="EMBL" id="LAZR01004170">
    <property type="protein sequence ID" value="KKN11134.1"/>
    <property type="molecule type" value="Genomic_DNA"/>
</dbReference>
<feature type="domain" description="Pseudouridine synthase II N-terminal" evidence="4">
    <location>
        <begin position="23"/>
        <end position="174"/>
    </location>
</feature>
<dbReference type="GO" id="GO:0006400">
    <property type="term" value="P:tRNA modification"/>
    <property type="evidence" value="ECO:0007669"/>
    <property type="project" value="TreeGrafter"/>
</dbReference>
<feature type="domain" description="tRNA pseudouridylate synthase B C-terminal" evidence="5">
    <location>
        <begin position="175"/>
        <end position="221"/>
    </location>
</feature>